<evidence type="ECO:0000313" key="1">
    <source>
        <dbReference type="EMBL" id="CAA6825667.1"/>
    </source>
</evidence>
<protein>
    <submittedName>
        <fullName evidence="1">Uncharacterized protein</fullName>
    </submittedName>
</protein>
<dbReference type="AlphaFoldDB" id="A0A6S6U5X0"/>
<sequence>MMNNKKLPTLLSTCTGVSLMMGSSLLMASVLEYKLSLSEDGEAYEIWMRPSETPSPDINLTGQVTIRTPADANFKAVNVVSTMGNGKDWLEASRVDSPEESDGYDYISFSFLGMQGGAARNYQWKKDEEKLVLTFSNEAGCVNDVSIMGDDDPFNITDNSAGTNPGNQFTNLGWGVVGANNFKSVYGEGFKCSE</sequence>
<accession>A0A6S6U5X0</accession>
<name>A0A6S6U5X0_9GAMM</name>
<proteinExistence type="predicted"/>
<organism evidence="1">
    <name type="scientific">uncultured Thiotrichaceae bacterium</name>
    <dbReference type="NCBI Taxonomy" id="298394"/>
    <lineage>
        <taxon>Bacteria</taxon>
        <taxon>Pseudomonadati</taxon>
        <taxon>Pseudomonadota</taxon>
        <taxon>Gammaproteobacteria</taxon>
        <taxon>Thiotrichales</taxon>
        <taxon>Thiotrichaceae</taxon>
        <taxon>environmental samples</taxon>
    </lineage>
</organism>
<gene>
    <name evidence="1" type="ORF">HELGO_WM18276</name>
</gene>
<reference evidence="1" key="1">
    <citation type="submission" date="2020-01" db="EMBL/GenBank/DDBJ databases">
        <authorList>
            <person name="Meier V. D."/>
            <person name="Meier V D."/>
        </authorList>
    </citation>
    <scope>NUCLEOTIDE SEQUENCE</scope>
    <source>
        <strain evidence="1">HLG_WM_MAG_09</strain>
    </source>
</reference>
<dbReference type="EMBL" id="CACVAT010000414">
    <property type="protein sequence ID" value="CAA6825667.1"/>
    <property type="molecule type" value="Genomic_DNA"/>
</dbReference>